<dbReference type="AlphaFoldDB" id="A0A6J4M9F7"/>
<name>A0A6J4M9F7_9ACTN</name>
<dbReference type="EMBL" id="CADCUF010000265">
    <property type="protein sequence ID" value="CAA9351974.1"/>
    <property type="molecule type" value="Genomic_DNA"/>
</dbReference>
<organism evidence="2">
    <name type="scientific">uncultured Nocardioidaceae bacterium</name>
    <dbReference type="NCBI Taxonomy" id="253824"/>
    <lineage>
        <taxon>Bacteria</taxon>
        <taxon>Bacillati</taxon>
        <taxon>Actinomycetota</taxon>
        <taxon>Actinomycetes</taxon>
        <taxon>Propionibacteriales</taxon>
        <taxon>Nocardioidaceae</taxon>
        <taxon>environmental samples</taxon>
    </lineage>
</organism>
<feature type="non-terminal residue" evidence="2">
    <location>
        <position position="64"/>
    </location>
</feature>
<feature type="region of interest" description="Disordered" evidence="1">
    <location>
        <begin position="1"/>
        <end position="64"/>
    </location>
</feature>
<feature type="non-terminal residue" evidence="2">
    <location>
        <position position="1"/>
    </location>
</feature>
<reference evidence="2" key="1">
    <citation type="submission" date="2020-02" db="EMBL/GenBank/DDBJ databases">
        <authorList>
            <person name="Meier V. D."/>
        </authorList>
    </citation>
    <scope>NUCLEOTIDE SEQUENCE</scope>
    <source>
        <strain evidence="2">AVDCRST_MAG24</strain>
    </source>
</reference>
<accession>A0A6J4M9F7</accession>
<gene>
    <name evidence="2" type="ORF">AVDCRST_MAG24-1855</name>
</gene>
<evidence type="ECO:0000313" key="2">
    <source>
        <dbReference type="EMBL" id="CAA9351974.1"/>
    </source>
</evidence>
<feature type="compositionally biased region" description="Basic residues" evidence="1">
    <location>
        <begin position="1"/>
        <end position="10"/>
    </location>
</feature>
<proteinExistence type="predicted"/>
<protein>
    <submittedName>
        <fullName evidence="2">Uncharacterized protein</fullName>
    </submittedName>
</protein>
<sequence length="64" mass="6844">GAGPGHRGKPRCCGWSVPGWRTSRSPPAGDQRADRQGSPDLGLPAHRRRRPDPGSAVGRPQRPL</sequence>
<evidence type="ECO:0000256" key="1">
    <source>
        <dbReference type="SAM" id="MobiDB-lite"/>
    </source>
</evidence>